<name>A0A4R8UID3_9MICO</name>
<dbReference type="Pfam" id="PF00532">
    <property type="entry name" value="Peripla_BP_1"/>
    <property type="match status" value="1"/>
</dbReference>
<dbReference type="PANTHER" id="PTHR30146">
    <property type="entry name" value="LACI-RELATED TRANSCRIPTIONAL REPRESSOR"/>
    <property type="match status" value="1"/>
</dbReference>
<dbReference type="AlphaFoldDB" id="A0A4R8UID3"/>
<dbReference type="SMART" id="SM00354">
    <property type="entry name" value="HTH_LACI"/>
    <property type="match status" value="1"/>
</dbReference>
<gene>
    <name evidence="7" type="ORF">E3O23_01805</name>
</gene>
<dbReference type="CDD" id="cd01392">
    <property type="entry name" value="HTH_LacI"/>
    <property type="match status" value="1"/>
</dbReference>
<reference evidence="7 8" key="1">
    <citation type="submission" date="2019-03" db="EMBL/GenBank/DDBJ databases">
        <title>Genomics of glacier-inhabiting Cryobacterium strains.</title>
        <authorList>
            <person name="Liu Q."/>
            <person name="Xin Y.-H."/>
        </authorList>
    </citation>
    <scope>NUCLEOTIDE SEQUENCE [LARGE SCALE GENOMIC DNA]</scope>
    <source>
        <strain evidence="7 8">Sr47</strain>
    </source>
</reference>
<proteinExistence type="predicted"/>
<dbReference type="Gene3D" id="1.10.260.40">
    <property type="entry name" value="lambda repressor-like DNA-binding domains"/>
    <property type="match status" value="1"/>
</dbReference>
<protein>
    <submittedName>
        <fullName evidence="7">LacI family transcriptional regulator</fullName>
    </submittedName>
</protein>
<dbReference type="OrthoDB" id="3595338at2"/>
<keyword evidence="3" id="KW-0238">DNA-binding</keyword>
<evidence type="ECO:0000256" key="3">
    <source>
        <dbReference type="ARBA" id="ARBA00023125"/>
    </source>
</evidence>
<dbReference type="InterPro" id="IPR028082">
    <property type="entry name" value="Peripla_BP_I"/>
</dbReference>
<dbReference type="EMBL" id="SOEZ01000010">
    <property type="protein sequence ID" value="TFB55950.1"/>
    <property type="molecule type" value="Genomic_DNA"/>
</dbReference>
<dbReference type="InterPro" id="IPR000843">
    <property type="entry name" value="HTH_LacI"/>
</dbReference>
<dbReference type="InterPro" id="IPR010982">
    <property type="entry name" value="Lambda_DNA-bd_dom_sf"/>
</dbReference>
<dbReference type="PRINTS" id="PR00036">
    <property type="entry name" value="HTHLACI"/>
</dbReference>
<dbReference type="GO" id="GO:0003700">
    <property type="term" value="F:DNA-binding transcription factor activity"/>
    <property type="evidence" value="ECO:0007669"/>
    <property type="project" value="TreeGrafter"/>
</dbReference>
<keyword evidence="1" id="KW-0678">Repressor</keyword>
<evidence type="ECO:0000313" key="7">
    <source>
        <dbReference type="EMBL" id="TFB55950.1"/>
    </source>
</evidence>
<evidence type="ECO:0000259" key="6">
    <source>
        <dbReference type="PROSITE" id="PS50932"/>
    </source>
</evidence>
<evidence type="ECO:0000256" key="2">
    <source>
        <dbReference type="ARBA" id="ARBA00023015"/>
    </source>
</evidence>
<dbReference type="InterPro" id="IPR001761">
    <property type="entry name" value="Peripla_BP/Lac1_sug-bd_dom"/>
</dbReference>
<keyword evidence="4" id="KW-0804">Transcription</keyword>
<feature type="domain" description="HTH lacI-type" evidence="6">
    <location>
        <begin position="2"/>
        <end position="55"/>
    </location>
</feature>
<organism evidence="7 8">
    <name type="scientific">Cryobacterium tagatosivorans</name>
    <dbReference type="NCBI Taxonomy" id="1259199"/>
    <lineage>
        <taxon>Bacteria</taxon>
        <taxon>Bacillati</taxon>
        <taxon>Actinomycetota</taxon>
        <taxon>Actinomycetes</taxon>
        <taxon>Micrococcales</taxon>
        <taxon>Microbacteriaceae</taxon>
        <taxon>Cryobacterium</taxon>
    </lineage>
</organism>
<dbReference type="GO" id="GO:0000976">
    <property type="term" value="F:transcription cis-regulatory region binding"/>
    <property type="evidence" value="ECO:0007669"/>
    <property type="project" value="TreeGrafter"/>
</dbReference>
<dbReference type="PROSITE" id="PS50932">
    <property type="entry name" value="HTH_LACI_2"/>
    <property type="match status" value="1"/>
</dbReference>
<dbReference type="Proteomes" id="UP000297866">
    <property type="component" value="Unassembled WGS sequence"/>
</dbReference>
<keyword evidence="8" id="KW-1185">Reference proteome</keyword>
<dbReference type="PROSITE" id="PS00356">
    <property type="entry name" value="HTH_LACI_1"/>
    <property type="match status" value="1"/>
</dbReference>
<feature type="compositionally biased region" description="Low complexity" evidence="5">
    <location>
        <begin position="319"/>
        <end position="331"/>
    </location>
</feature>
<dbReference type="Gene3D" id="3.40.50.2300">
    <property type="match status" value="2"/>
</dbReference>
<accession>A0A4R8UID3</accession>
<dbReference type="PANTHER" id="PTHR30146:SF148">
    <property type="entry name" value="HTH-TYPE TRANSCRIPTIONAL REPRESSOR PURR-RELATED"/>
    <property type="match status" value="1"/>
</dbReference>
<evidence type="ECO:0000256" key="4">
    <source>
        <dbReference type="ARBA" id="ARBA00023163"/>
    </source>
</evidence>
<comment type="caution">
    <text evidence="7">The sequence shown here is derived from an EMBL/GenBank/DDBJ whole genome shotgun (WGS) entry which is preliminary data.</text>
</comment>
<evidence type="ECO:0000313" key="8">
    <source>
        <dbReference type="Proteomes" id="UP000297866"/>
    </source>
</evidence>
<sequence>MSTIYDVATLAGVSPATVSRVLNGIAVSPDRAQRVREAAEALSFTPNRTARSLRKQHSEVIALVIPDIENPFFTSIARGVEDVAQAAGYSVVLCNTDDDPDKEARYLRIAVSENMAGVILATAGGQADLAPLLGRGRPIVAVDRRPHGYDIDSVLLDSVAGGRDATRALYDQGFQRIACITGPSTVETAERRAQGWREAVRENGGDPDGYLRYADFRVSGGRAAMPELLALETPPDAVFVANNLMSVGALQVLAERGLVPPSIGVAVFGDLPFLLQPPIGVTVIPLPARRLGARAAALLLERLEGDDQPARTLILSNTPSSDDGSGSSPAG</sequence>
<dbReference type="SUPFAM" id="SSF53822">
    <property type="entry name" value="Periplasmic binding protein-like I"/>
    <property type="match status" value="1"/>
</dbReference>
<dbReference type="SUPFAM" id="SSF47413">
    <property type="entry name" value="lambda repressor-like DNA-binding domains"/>
    <property type="match status" value="1"/>
</dbReference>
<evidence type="ECO:0000256" key="5">
    <source>
        <dbReference type="SAM" id="MobiDB-lite"/>
    </source>
</evidence>
<feature type="region of interest" description="Disordered" evidence="5">
    <location>
        <begin position="310"/>
        <end position="331"/>
    </location>
</feature>
<dbReference type="RefSeq" id="WP_134487434.1">
    <property type="nucleotide sequence ID" value="NZ_SOEZ01000010.1"/>
</dbReference>
<evidence type="ECO:0000256" key="1">
    <source>
        <dbReference type="ARBA" id="ARBA00022491"/>
    </source>
</evidence>
<keyword evidence="2" id="KW-0805">Transcription regulation</keyword>
<dbReference type="Pfam" id="PF00356">
    <property type="entry name" value="LacI"/>
    <property type="match status" value="1"/>
</dbReference>